<evidence type="ECO:0000256" key="2">
    <source>
        <dbReference type="ARBA" id="ARBA00022450"/>
    </source>
</evidence>
<dbReference type="Pfam" id="PF14765">
    <property type="entry name" value="PS-DH"/>
    <property type="match status" value="1"/>
</dbReference>
<proteinExistence type="predicted"/>
<dbReference type="Gene3D" id="1.10.1200.10">
    <property type="entry name" value="ACP-like"/>
    <property type="match status" value="1"/>
</dbReference>
<organism evidence="11 12">
    <name type="scientific">Lasiosphaeria ovina</name>
    <dbReference type="NCBI Taxonomy" id="92902"/>
    <lineage>
        <taxon>Eukaryota</taxon>
        <taxon>Fungi</taxon>
        <taxon>Dikarya</taxon>
        <taxon>Ascomycota</taxon>
        <taxon>Pezizomycotina</taxon>
        <taxon>Sordariomycetes</taxon>
        <taxon>Sordariomycetidae</taxon>
        <taxon>Sordariales</taxon>
        <taxon>Lasiosphaeriaceae</taxon>
        <taxon>Lasiosphaeria</taxon>
    </lineage>
</organism>
<dbReference type="Pfam" id="PF02801">
    <property type="entry name" value="Ketoacyl-synt_C"/>
    <property type="match status" value="1"/>
</dbReference>
<gene>
    <name evidence="11" type="ORF">B0T24DRAFT_699541</name>
</gene>
<feature type="region of interest" description="C-terminal hotdog fold" evidence="6">
    <location>
        <begin position="1497"/>
        <end position="1655"/>
    </location>
</feature>
<dbReference type="InterPro" id="IPR042104">
    <property type="entry name" value="PKS_dehydratase_sf"/>
</dbReference>
<dbReference type="InterPro" id="IPR009081">
    <property type="entry name" value="PP-bd_ACP"/>
</dbReference>
<accession>A0AAE0KHA1</accession>
<dbReference type="SUPFAM" id="SSF52151">
    <property type="entry name" value="FabD/lysophospholipase-like"/>
    <property type="match status" value="1"/>
</dbReference>
<dbReference type="InterPro" id="IPR001227">
    <property type="entry name" value="Ac_transferase_dom_sf"/>
</dbReference>
<dbReference type="InterPro" id="IPR049551">
    <property type="entry name" value="PKS_DH_C"/>
</dbReference>
<sequence>MAQPGSPSSHTLSAAVFCPQNKPPTTQYMSTVRRQLRGHPQLQGFCQAILDLPSTWSIFARANADIAALGPSASAYPHQLRAWLADDAPLEIPGVMSGILALPLLTIIQVVQYFQYLTWRGIGHAQFLREIRAAGGGAQGFCGGLLPAMAVAASRDEAEVVGNAARALRIALGIGAYGELGDDENEPGPTTVVLRAKYEGQADEIVARFPGAHVSAITDPLSVSIVGPVRVLEALKKSVETDDGLPVTQVNLRGKVHNPENRSLSAEFCRLCDEHDELRLPTADALLVPVRANATGELLGQGPLPLAHEIIYSTLVTRCEWHTLLQGMSKQIKETSSGTTHTFAMFGTGRKNCVPSAAFEENGLSITKLDVMQTVAAPHLHKSILSVEGYPKDAIAIVGAACRLPGADSLEDLWDVVSSGQSKATPLPASRLDGNLASRVSLDSKRQGTTQQWWGNFVENIDAFDNTFFGISPREAQYMDPQQRLLLETAYEALDSAGYLRHHRRDDFDNVGCFVGTTYVEYLENTTGYGATAYAAPGTIRAFQTGRISYHFGWSGPSEAIDTACSSSLVAIHRACRALQASECPMALAGGVNLITGIQNFLDLGKAGFLSTTGQCKPFDEAADGYCRADGVGLVVLKPLRQAVADGDHVLGVIPGIATNHGGLSSSITVPYSRAQTSLFRNVLERTGLAPHHISYVEAHGPGTQVGDPIEISSVREVLGGAARRGADELLVLGSLKGNVGHSETAAGVGSLLKVLAMLQHRQLPPLAGFRTLNPKIAALEPDRLAINSAGIQPWTAPFRAALINSYGAAGSNSALICSEAPRGSESVTSAPVPGSGSANEELSYPILLSAANADSLEMNATKLASYLQRTDQSMEPLSIGNVSLTLYERRKHHNMRWVGTDSDLSALTQKLGPESGSVAKDMFEVASPETVKPVVLVFSGQSKRNIQLNRDWYRWFPRLRFHLERCNDIIKSLGHDAILPHVLFQSEPVSDVVALQCGTFAVQFACAQTWIDAGLKVEVVVGHSFGELTAMVVSGVLSLEDGVRLVSTRASLMKEKWGPERGTMLAIHAAPAMVGDVIAAVCATNPTAARRLEIACFNGPASQVVVGSASDIERAEQVLRHDPRFGPVKCQRVDVSHGFHSVFTESILEDLEASARSLTFNPPVIRLETCTETPLDSISHGRIAKHTRTPVFFSQAIARIEERLGACIWLEAGADSPIISMAKKAVQNAGANHVSVSLKSSEPQHKAALAAATAALWREGVSVSFWPFITPVDSSLRPVWLPPYQFQRKRHWLDWIDPVDQARKAGLASHGEQHPLLQGRTAAPAALVTPVGTLSDSWASLQFTLHTATRRFTDIVSGHAIRGLPLCPASMYMESVVMAAQQIKPEIGFQAFQFEHMTFPGALGLDPDRHVVLTMEGAGEYLAWKFSFGSSNPQAKHASAARGAVGKAAAAAAAATAAATTTHAKGGFSVASRADLGLLERVVHGRMVAMLADPRAERLGTRRAYALFSRVVNYSPLLRGIESITMLGGEHAVARVRRPQVDRQQEQGSESTAARVCDTIGIDTFIQVVGLLMNSGEGCPEDEVFIATGIDRIFVQDCDFAGVDEWDVYATCLSRGGRDGREVAGDLMVFTREGRLVLTGSGIRFTRYPIAKLERLLEKTSASTASKKTSAAIDGGGDRRVPAISTAASALPGPGHVARHHDQGEKTLVGEELLSSTADAKFKLGMRGLDSMMAVRLAGQLKQTIGGGAAGPKESGPGPLTLATGDMKLHQHQEPPQLTPPSSSPSDDGASHGNDNLKHASSDAWAMRTRQRLLELISENSGAPPTSIHDGASLQDIGLDSLSLMELKSSVEDTFVVQLGHDDLHAMSTVADMLDLLRPSGQMDVLVVP</sequence>
<dbReference type="SMART" id="SM00827">
    <property type="entry name" value="PKS_AT"/>
    <property type="match status" value="1"/>
</dbReference>
<dbReference type="GO" id="GO:0044550">
    <property type="term" value="P:secondary metabolite biosynthetic process"/>
    <property type="evidence" value="ECO:0007669"/>
    <property type="project" value="TreeGrafter"/>
</dbReference>
<dbReference type="PANTHER" id="PTHR43775:SF21">
    <property type="entry name" value="NON-REDUCING POLYKETIDE SYNTHASE AUSA-RELATED"/>
    <property type="match status" value="1"/>
</dbReference>
<dbReference type="InterPro" id="IPR016035">
    <property type="entry name" value="Acyl_Trfase/lysoPLipase"/>
</dbReference>
<feature type="domain" description="Carrier" evidence="8">
    <location>
        <begin position="1808"/>
        <end position="1882"/>
    </location>
</feature>
<dbReference type="Gene3D" id="3.10.129.110">
    <property type="entry name" value="Polyketide synthase dehydratase"/>
    <property type="match status" value="1"/>
</dbReference>
<dbReference type="EMBL" id="JAULSN010000003">
    <property type="protein sequence ID" value="KAK3376232.1"/>
    <property type="molecule type" value="Genomic_DNA"/>
</dbReference>
<evidence type="ECO:0000256" key="7">
    <source>
        <dbReference type="SAM" id="MobiDB-lite"/>
    </source>
</evidence>
<evidence type="ECO:0000259" key="10">
    <source>
        <dbReference type="PROSITE" id="PS52019"/>
    </source>
</evidence>
<dbReference type="GO" id="GO:0006633">
    <property type="term" value="P:fatty acid biosynthetic process"/>
    <property type="evidence" value="ECO:0007669"/>
    <property type="project" value="InterPro"/>
</dbReference>
<dbReference type="SUPFAM" id="SSF53901">
    <property type="entry name" value="Thiolase-like"/>
    <property type="match status" value="1"/>
</dbReference>
<dbReference type="InterPro" id="IPR020841">
    <property type="entry name" value="PKS_Beta-ketoAc_synthase_dom"/>
</dbReference>
<dbReference type="PROSITE" id="PS52019">
    <property type="entry name" value="PKS_MFAS_DH"/>
    <property type="match status" value="1"/>
</dbReference>
<dbReference type="Pfam" id="PF00109">
    <property type="entry name" value="ketoacyl-synt"/>
    <property type="match status" value="1"/>
</dbReference>
<keyword evidence="2" id="KW-0596">Phosphopantetheine</keyword>
<evidence type="ECO:0000259" key="8">
    <source>
        <dbReference type="PROSITE" id="PS50075"/>
    </source>
</evidence>
<dbReference type="SUPFAM" id="SSF55048">
    <property type="entry name" value="Probable ACP-binding domain of malonyl-CoA ACP transacylase"/>
    <property type="match status" value="1"/>
</dbReference>
<name>A0AAE0KHA1_9PEZI</name>
<keyword evidence="12" id="KW-1185">Reference proteome</keyword>
<dbReference type="Gene3D" id="3.40.47.10">
    <property type="match status" value="1"/>
</dbReference>
<feature type="active site" description="Proton donor; for dehydratase activity" evidence="6">
    <location>
        <position position="1564"/>
    </location>
</feature>
<keyword evidence="3" id="KW-0597">Phosphoprotein</keyword>
<dbReference type="InterPro" id="IPR018201">
    <property type="entry name" value="Ketoacyl_synth_AS"/>
</dbReference>
<evidence type="ECO:0000259" key="9">
    <source>
        <dbReference type="PROSITE" id="PS52004"/>
    </source>
</evidence>
<evidence type="ECO:0000313" key="12">
    <source>
        <dbReference type="Proteomes" id="UP001287356"/>
    </source>
</evidence>
<feature type="domain" description="Ketosynthase family 3 (KS3)" evidence="9">
    <location>
        <begin position="392"/>
        <end position="820"/>
    </location>
</feature>
<dbReference type="InterPro" id="IPR016036">
    <property type="entry name" value="Malonyl_transacylase_ACP-bd"/>
</dbReference>
<protein>
    <submittedName>
        <fullName evidence="11">Polyketide synthase</fullName>
    </submittedName>
</protein>
<keyword evidence="5" id="KW-0511">Multifunctional enzyme</keyword>
<reference evidence="11" key="2">
    <citation type="submission" date="2023-06" db="EMBL/GenBank/DDBJ databases">
        <authorList>
            <consortium name="Lawrence Berkeley National Laboratory"/>
            <person name="Haridas S."/>
            <person name="Hensen N."/>
            <person name="Bonometti L."/>
            <person name="Westerberg I."/>
            <person name="Brannstrom I.O."/>
            <person name="Guillou S."/>
            <person name="Cros-Aarteil S."/>
            <person name="Calhoun S."/>
            <person name="Kuo A."/>
            <person name="Mondo S."/>
            <person name="Pangilinan J."/>
            <person name="Riley R."/>
            <person name="Labutti K."/>
            <person name="Andreopoulos B."/>
            <person name="Lipzen A."/>
            <person name="Chen C."/>
            <person name="Yanf M."/>
            <person name="Daum C."/>
            <person name="Ng V."/>
            <person name="Clum A."/>
            <person name="Steindorff A."/>
            <person name="Ohm R."/>
            <person name="Martin F."/>
            <person name="Silar P."/>
            <person name="Natvig D."/>
            <person name="Lalanne C."/>
            <person name="Gautier V."/>
            <person name="Ament-Velasquez S.L."/>
            <person name="Kruys A."/>
            <person name="Hutchinson M.I."/>
            <person name="Powell A.J."/>
            <person name="Barry K."/>
            <person name="Miller A.N."/>
            <person name="Grigoriev I.V."/>
            <person name="Debuchy R."/>
            <person name="Gladieux P."/>
            <person name="Thoren M.H."/>
            <person name="Johannesson H."/>
        </authorList>
    </citation>
    <scope>NUCLEOTIDE SEQUENCE</scope>
    <source>
        <strain evidence="11">CBS 958.72</strain>
    </source>
</reference>
<evidence type="ECO:0000256" key="1">
    <source>
        <dbReference type="ARBA" id="ARBA00005179"/>
    </source>
</evidence>
<evidence type="ECO:0000256" key="5">
    <source>
        <dbReference type="ARBA" id="ARBA00023268"/>
    </source>
</evidence>
<dbReference type="InterPro" id="IPR050091">
    <property type="entry name" value="PKS_NRPS_Biosynth_Enz"/>
</dbReference>
<dbReference type="Pfam" id="PF00550">
    <property type="entry name" value="PP-binding"/>
    <property type="match status" value="1"/>
</dbReference>
<dbReference type="Proteomes" id="UP001287356">
    <property type="component" value="Unassembled WGS sequence"/>
</dbReference>
<reference evidence="11" key="1">
    <citation type="journal article" date="2023" name="Mol. Phylogenet. Evol.">
        <title>Genome-scale phylogeny and comparative genomics of the fungal order Sordariales.</title>
        <authorList>
            <person name="Hensen N."/>
            <person name="Bonometti L."/>
            <person name="Westerberg I."/>
            <person name="Brannstrom I.O."/>
            <person name="Guillou S."/>
            <person name="Cros-Aarteil S."/>
            <person name="Calhoun S."/>
            <person name="Haridas S."/>
            <person name="Kuo A."/>
            <person name="Mondo S."/>
            <person name="Pangilinan J."/>
            <person name="Riley R."/>
            <person name="LaButti K."/>
            <person name="Andreopoulos B."/>
            <person name="Lipzen A."/>
            <person name="Chen C."/>
            <person name="Yan M."/>
            <person name="Daum C."/>
            <person name="Ng V."/>
            <person name="Clum A."/>
            <person name="Steindorff A."/>
            <person name="Ohm R.A."/>
            <person name="Martin F."/>
            <person name="Silar P."/>
            <person name="Natvig D.O."/>
            <person name="Lalanne C."/>
            <person name="Gautier V."/>
            <person name="Ament-Velasquez S.L."/>
            <person name="Kruys A."/>
            <person name="Hutchinson M.I."/>
            <person name="Powell A.J."/>
            <person name="Barry K."/>
            <person name="Miller A.N."/>
            <person name="Grigoriev I.V."/>
            <person name="Debuchy R."/>
            <person name="Gladieux P."/>
            <person name="Hiltunen Thoren M."/>
            <person name="Johannesson H."/>
        </authorList>
    </citation>
    <scope>NUCLEOTIDE SEQUENCE</scope>
    <source>
        <strain evidence="11">CBS 958.72</strain>
    </source>
</reference>
<dbReference type="Pfam" id="PF16073">
    <property type="entry name" value="SAT"/>
    <property type="match status" value="1"/>
</dbReference>
<dbReference type="CDD" id="cd00833">
    <property type="entry name" value="PKS"/>
    <property type="match status" value="1"/>
</dbReference>
<dbReference type="GO" id="GO:0004315">
    <property type="term" value="F:3-oxoacyl-[acyl-carrier-protein] synthase activity"/>
    <property type="evidence" value="ECO:0007669"/>
    <property type="project" value="InterPro"/>
</dbReference>
<comment type="pathway">
    <text evidence="1">Secondary metabolite biosynthesis.</text>
</comment>
<dbReference type="GO" id="GO:0004312">
    <property type="term" value="F:fatty acid synthase activity"/>
    <property type="evidence" value="ECO:0007669"/>
    <property type="project" value="TreeGrafter"/>
</dbReference>
<dbReference type="Gene3D" id="3.40.366.10">
    <property type="entry name" value="Malonyl-Coenzyme A Acyl Carrier Protein, domain 2"/>
    <property type="match status" value="2"/>
</dbReference>
<evidence type="ECO:0000256" key="4">
    <source>
        <dbReference type="ARBA" id="ARBA00022679"/>
    </source>
</evidence>
<dbReference type="InterPro" id="IPR032088">
    <property type="entry name" value="SAT"/>
</dbReference>
<dbReference type="InterPro" id="IPR016039">
    <property type="entry name" value="Thiolase-like"/>
</dbReference>
<feature type="active site" description="Proton acceptor; for dehydratase activity" evidence="6">
    <location>
        <position position="1360"/>
    </location>
</feature>
<dbReference type="InterPro" id="IPR014043">
    <property type="entry name" value="Acyl_transferase_dom"/>
</dbReference>
<dbReference type="SMART" id="SM00825">
    <property type="entry name" value="PKS_KS"/>
    <property type="match status" value="1"/>
</dbReference>
<keyword evidence="4" id="KW-0808">Transferase</keyword>
<dbReference type="Gene3D" id="3.30.70.3290">
    <property type="match status" value="1"/>
</dbReference>
<evidence type="ECO:0000256" key="6">
    <source>
        <dbReference type="PROSITE-ProRule" id="PRU01363"/>
    </source>
</evidence>
<dbReference type="SUPFAM" id="SSF47336">
    <property type="entry name" value="ACP-like"/>
    <property type="match status" value="1"/>
</dbReference>
<dbReference type="Pfam" id="PF00698">
    <property type="entry name" value="Acyl_transf_1"/>
    <property type="match status" value="1"/>
</dbReference>
<dbReference type="InterPro" id="IPR049900">
    <property type="entry name" value="PKS_mFAS_DH"/>
</dbReference>
<dbReference type="PANTHER" id="PTHR43775">
    <property type="entry name" value="FATTY ACID SYNTHASE"/>
    <property type="match status" value="1"/>
</dbReference>
<dbReference type="PROSITE" id="PS00606">
    <property type="entry name" value="KS3_1"/>
    <property type="match status" value="1"/>
</dbReference>
<dbReference type="InterPro" id="IPR014031">
    <property type="entry name" value="Ketoacyl_synth_C"/>
</dbReference>
<feature type="region of interest" description="N-terminal hotdog fold" evidence="6">
    <location>
        <begin position="1315"/>
        <end position="1476"/>
    </location>
</feature>
<dbReference type="PROSITE" id="PS50075">
    <property type="entry name" value="CARRIER"/>
    <property type="match status" value="1"/>
</dbReference>
<evidence type="ECO:0000256" key="3">
    <source>
        <dbReference type="ARBA" id="ARBA00022553"/>
    </source>
</evidence>
<dbReference type="InterPro" id="IPR036736">
    <property type="entry name" value="ACP-like_sf"/>
</dbReference>
<feature type="region of interest" description="Disordered" evidence="7">
    <location>
        <begin position="1771"/>
        <end position="1804"/>
    </location>
</feature>
<comment type="caution">
    <text evidence="11">The sequence shown here is derived from an EMBL/GenBank/DDBJ whole genome shotgun (WGS) entry which is preliminary data.</text>
</comment>
<dbReference type="InterPro" id="IPR014030">
    <property type="entry name" value="Ketoacyl_synth_N"/>
</dbReference>
<evidence type="ECO:0000313" key="11">
    <source>
        <dbReference type="EMBL" id="KAK3376232.1"/>
    </source>
</evidence>
<dbReference type="PROSITE" id="PS52004">
    <property type="entry name" value="KS3_2"/>
    <property type="match status" value="1"/>
</dbReference>
<feature type="domain" description="PKS/mFAS DH" evidence="10">
    <location>
        <begin position="1315"/>
        <end position="1655"/>
    </location>
</feature>